<dbReference type="PANTHER" id="PTHR43243">
    <property type="entry name" value="INNER MEMBRANE TRANSPORTER YGJI-RELATED"/>
    <property type="match status" value="1"/>
</dbReference>
<accession>A0A7C4QQA3</accession>
<name>A0A7C4QQA3_9PLAN</name>
<reference evidence="7" key="1">
    <citation type="journal article" date="2020" name="mSystems">
        <title>Genome- and Community-Level Interaction Insights into Carbon Utilization and Element Cycling Functions of Hydrothermarchaeota in Hydrothermal Sediment.</title>
        <authorList>
            <person name="Zhou Z."/>
            <person name="Liu Y."/>
            <person name="Xu W."/>
            <person name="Pan J."/>
            <person name="Luo Z.H."/>
            <person name="Li M."/>
        </authorList>
    </citation>
    <scope>NUCLEOTIDE SEQUENCE [LARGE SCALE GENOMIC DNA]</scope>
    <source>
        <strain evidence="7">SpSt-508</strain>
    </source>
</reference>
<dbReference type="Gene3D" id="1.20.1740.10">
    <property type="entry name" value="Amino acid/polyamine transporter I"/>
    <property type="match status" value="2"/>
</dbReference>
<dbReference type="EMBL" id="DSVQ01000018">
    <property type="protein sequence ID" value="HGT40560.1"/>
    <property type="molecule type" value="Genomic_DNA"/>
</dbReference>
<evidence type="ECO:0000256" key="5">
    <source>
        <dbReference type="ARBA" id="ARBA00023136"/>
    </source>
</evidence>
<dbReference type="GO" id="GO:0016020">
    <property type="term" value="C:membrane"/>
    <property type="evidence" value="ECO:0007669"/>
    <property type="project" value="UniProtKB-SubCell"/>
</dbReference>
<evidence type="ECO:0000256" key="2">
    <source>
        <dbReference type="ARBA" id="ARBA00022448"/>
    </source>
</evidence>
<feature type="transmembrane region" description="Helical" evidence="6">
    <location>
        <begin position="62"/>
        <end position="82"/>
    </location>
</feature>
<feature type="transmembrane region" description="Helical" evidence="6">
    <location>
        <begin position="460"/>
        <end position="479"/>
    </location>
</feature>
<feature type="transmembrane region" description="Helical" evidence="6">
    <location>
        <begin position="540"/>
        <end position="560"/>
    </location>
</feature>
<protein>
    <submittedName>
        <fullName evidence="7">Amino acid permease</fullName>
    </submittedName>
</protein>
<feature type="transmembrane region" description="Helical" evidence="6">
    <location>
        <begin position="351"/>
        <end position="371"/>
    </location>
</feature>
<feature type="transmembrane region" description="Helical" evidence="6">
    <location>
        <begin position="160"/>
        <end position="180"/>
    </location>
</feature>
<comment type="caution">
    <text evidence="7">The sequence shown here is derived from an EMBL/GenBank/DDBJ whole genome shotgun (WGS) entry which is preliminary data.</text>
</comment>
<dbReference type="GO" id="GO:0015171">
    <property type="term" value="F:amino acid transmembrane transporter activity"/>
    <property type="evidence" value="ECO:0007669"/>
    <property type="project" value="TreeGrafter"/>
</dbReference>
<sequence length="572" mass="61865">MTWRSLFQRKPVEKLLAEMHGDQRLHRVLGPVSLTSLGVGAIIGAGIFAMTGRVAAEDAGPAVMLSFLVAGVACALAALCYSEFAAMVPVAGSAYTYTYATLGELCAWIIGWDLILEYAMSCAVVAAHWTHYFDEFLRILWGVQLPAAWTSDPFTPVEGVQAYCNLPAMVIIAAVTYVLVIGIRESALANTTLVVVKVGVVLFVIVLGAAYVQPANWTGVPPDRRRVADLGDYLARRPDIAQRVPAGAVTVYTDGKTFLERFPEATADLDAAERAKIAELPNDVKKWSLFAVLGVKQWLQRLDDDVRSPFLPYGFSGMMAGAALVFFAYIGFDSISTHSEEAVNPQRDLPLGILGSLGICTVLYLLVSAVITGMEPYPEIDTGAAMAAAFRKKAEGSANWLLRGSAGLIATGALAGMTSVLLVTFLSQARIFLAMARDGLLPRSIFAVVHPRFRTPHRSTILTGGVIALCAGFLPIRVLEEMVSIGTLMAFALVCLSVLLLRITRPEVPRPFRCPAVFVVAPLGAVVNVAMMLFLPTDTWLRLVIWLVLGLACYFLYGMWHSTLRVARETTS</sequence>
<feature type="transmembrane region" description="Helical" evidence="6">
    <location>
        <begin position="406"/>
        <end position="427"/>
    </location>
</feature>
<dbReference type="InterPro" id="IPR002293">
    <property type="entry name" value="AA/rel_permease1"/>
</dbReference>
<organism evidence="7">
    <name type="scientific">Schlesneria paludicola</name>
    <dbReference type="NCBI Taxonomy" id="360056"/>
    <lineage>
        <taxon>Bacteria</taxon>
        <taxon>Pseudomonadati</taxon>
        <taxon>Planctomycetota</taxon>
        <taxon>Planctomycetia</taxon>
        <taxon>Planctomycetales</taxon>
        <taxon>Planctomycetaceae</taxon>
        <taxon>Schlesneria</taxon>
    </lineage>
</organism>
<evidence type="ECO:0000313" key="7">
    <source>
        <dbReference type="EMBL" id="HGT40560.1"/>
    </source>
</evidence>
<feature type="transmembrane region" description="Helical" evidence="6">
    <location>
        <begin position="516"/>
        <end position="534"/>
    </location>
</feature>
<gene>
    <name evidence="7" type="ORF">ENS64_15045</name>
</gene>
<feature type="transmembrane region" description="Helical" evidence="6">
    <location>
        <begin position="485"/>
        <end position="504"/>
    </location>
</feature>
<keyword evidence="4 6" id="KW-1133">Transmembrane helix</keyword>
<dbReference type="Pfam" id="PF13520">
    <property type="entry name" value="AA_permease_2"/>
    <property type="match status" value="2"/>
</dbReference>
<keyword evidence="5 6" id="KW-0472">Membrane</keyword>
<dbReference type="AlphaFoldDB" id="A0A7C4QQA3"/>
<evidence type="ECO:0000256" key="1">
    <source>
        <dbReference type="ARBA" id="ARBA00004141"/>
    </source>
</evidence>
<feature type="transmembrane region" description="Helical" evidence="6">
    <location>
        <begin position="28"/>
        <end position="50"/>
    </location>
</feature>
<evidence type="ECO:0000256" key="6">
    <source>
        <dbReference type="SAM" id="Phobius"/>
    </source>
</evidence>
<keyword evidence="2" id="KW-0813">Transport</keyword>
<feature type="transmembrane region" description="Helical" evidence="6">
    <location>
        <begin position="310"/>
        <end position="330"/>
    </location>
</feature>
<evidence type="ECO:0000256" key="4">
    <source>
        <dbReference type="ARBA" id="ARBA00022989"/>
    </source>
</evidence>
<keyword evidence="3 6" id="KW-0812">Transmembrane</keyword>
<proteinExistence type="predicted"/>
<evidence type="ECO:0000256" key="3">
    <source>
        <dbReference type="ARBA" id="ARBA00022692"/>
    </source>
</evidence>
<comment type="subcellular location">
    <subcellularLocation>
        <location evidence="1">Membrane</location>
        <topology evidence="1">Multi-pass membrane protein</topology>
    </subcellularLocation>
</comment>
<feature type="transmembrane region" description="Helical" evidence="6">
    <location>
        <begin position="94"/>
        <end position="111"/>
    </location>
</feature>
<dbReference type="PIRSF" id="PIRSF006060">
    <property type="entry name" value="AA_transporter"/>
    <property type="match status" value="1"/>
</dbReference>
<feature type="transmembrane region" description="Helical" evidence="6">
    <location>
        <begin position="192"/>
        <end position="212"/>
    </location>
</feature>
<dbReference type="PANTHER" id="PTHR43243:SF4">
    <property type="entry name" value="CATIONIC AMINO ACID TRANSPORTER 4"/>
    <property type="match status" value="1"/>
</dbReference>